<dbReference type="EMBL" id="CM051394">
    <property type="protein sequence ID" value="KAJ4727358.1"/>
    <property type="molecule type" value="Genomic_DNA"/>
</dbReference>
<sequence>MQAIKDKMNDMSAMRKAKADAKSEERAERDLAKARVNVAHEVRLAKEAEAEMDLHVAKATEKAEKEIAKHSPESSPAAATAATN</sequence>
<dbReference type="Proteomes" id="UP001164539">
    <property type="component" value="Chromosome 1"/>
</dbReference>
<comment type="caution">
    <text evidence="1">The sequence shown here is derived from an EMBL/GenBank/DDBJ whole genome shotgun (WGS) entry which is preliminary data.</text>
</comment>
<proteinExistence type="predicted"/>
<evidence type="ECO:0000313" key="1">
    <source>
        <dbReference type="EMBL" id="KAJ4727358.1"/>
    </source>
</evidence>
<accession>A0ACC1YWE3</accession>
<organism evidence="1 2">
    <name type="scientific">Melia azedarach</name>
    <name type="common">Chinaberry tree</name>
    <dbReference type="NCBI Taxonomy" id="155640"/>
    <lineage>
        <taxon>Eukaryota</taxon>
        <taxon>Viridiplantae</taxon>
        <taxon>Streptophyta</taxon>
        <taxon>Embryophyta</taxon>
        <taxon>Tracheophyta</taxon>
        <taxon>Spermatophyta</taxon>
        <taxon>Magnoliopsida</taxon>
        <taxon>eudicotyledons</taxon>
        <taxon>Gunneridae</taxon>
        <taxon>Pentapetalae</taxon>
        <taxon>rosids</taxon>
        <taxon>malvids</taxon>
        <taxon>Sapindales</taxon>
        <taxon>Meliaceae</taxon>
        <taxon>Melia</taxon>
    </lineage>
</organism>
<protein>
    <submittedName>
        <fullName evidence="1">Late embryogenesis abundant protein</fullName>
    </submittedName>
</protein>
<reference evidence="1 2" key="1">
    <citation type="journal article" date="2023" name="Science">
        <title>Complex scaffold remodeling in plant triterpene biosynthesis.</title>
        <authorList>
            <person name="De La Pena R."/>
            <person name="Hodgson H."/>
            <person name="Liu J.C."/>
            <person name="Stephenson M.J."/>
            <person name="Martin A.C."/>
            <person name="Owen C."/>
            <person name="Harkess A."/>
            <person name="Leebens-Mack J."/>
            <person name="Jimenez L.E."/>
            <person name="Osbourn A."/>
            <person name="Sattely E.S."/>
        </authorList>
    </citation>
    <scope>NUCLEOTIDE SEQUENCE [LARGE SCALE GENOMIC DNA]</scope>
    <source>
        <strain evidence="2">cv. JPN11</strain>
        <tissue evidence="1">Leaf</tissue>
    </source>
</reference>
<keyword evidence="2" id="KW-1185">Reference proteome</keyword>
<gene>
    <name evidence="1" type="ORF">OWV82_000467</name>
</gene>
<name>A0ACC1YWE3_MELAZ</name>
<evidence type="ECO:0000313" key="2">
    <source>
        <dbReference type="Proteomes" id="UP001164539"/>
    </source>
</evidence>